<sequence>MMRAVQVIGDMTSPKVVTNPSIAKPIPRNSEILVQVYAAGITGDEVLWPELYDTPSRIPGHDISGVIAGFGPDYDGPLKVGQEALALIAAERGEGQADYAVCFAEEVAPKPTSVSHAEAAALPIPLLTAWESVLDHGKVKPGMKVLVTGASGAVGILLVQIATQVAGANVVALAASRNHPALRQLGAHEVIDYNTTGWESIVTDVDVVLDTVGGGILAKTWETVKDGGAIVTVGDPPPPWAFGRGQATEATRHPGVRYLHFIVSPNATRLEKALDVVDSGRVEALAVKSFPFHEAAQAWMYAQQRNRGHKVVIDFGNGRS</sequence>
<name>A0A8H4LEC8_9HYPO</name>
<protein>
    <submittedName>
        <fullName evidence="2">Zinc-containing alcohol dehydrogenase</fullName>
    </submittedName>
</protein>
<keyword evidence="3" id="KW-1185">Reference proteome</keyword>
<accession>A0A8H4LEC8</accession>
<gene>
    <name evidence="2" type="ORF">FALBO_5705</name>
</gene>
<dbReference type="SUPFAM" id="SSF51735">
    <property type="entry name" value="NAD(P)-binding Rossmann-fold domains"/>
    <property type="match status" value="1"/>
</dbReference>
<reference evidence="2 3" key="1">
    <citation type="submission" date="2020-01" db="EMBL/GenBank/DDBJ databases">
        <title>Identification and distribution of gene clusters putatively required for synthesis of sphingolipid metabolism inhibitors in phylogenetically diverse species of the filamentous fungus Fusarium.</title>
        <authorList>
            <person name="Kim H.-S."/>
            <person name="Busman M."/>
            <person name="Brown D.W."/>
            <person name="Divon H."/>
            <person name="Uhlig S."/>
            <person name="Proctor R.H."/>
        </authorList>
    </citation>
    <scope>NUCLEOTIDE SEQUENCE [LARGE SCALE GENOMIC DNA]</scope>
    <source>
        <strain evidence="2 3">NRRL 20459</strain>
    </source>
</reference>
<dbReference type="GO" id="GO:0016491">
    <property type="term" value="F:oxidoreductase activity"/>
    <property type="evidence" value="ECO:0007669"/>
    <property type="project" value="InterPro"/>
</dbReference>
<proteinExistence type="predicted"/>
<dbReference type="InterPro" id="IPR013154">
    <property type="entry name" value="ADH-like_N"/>
</dbReference>
<dbReference type="SMART" id="SM00829">
    <property type="entry name" value="PKS_ER"/>
    <property type="match status" value="1"/>
</dbReference>
<dbReference type="CDD" id="cd05289">
    <property type="entry name" value="MDR_like_2"/>
    <property type="match status" value="1"/>
</dbReference>
<dbReference type="Gene3D" id="3.40.50.720">
    <property type="entry name" value="NAD(P)-binding Rossmann-like Domain"/>
    <property type="match status" value="1"/>
</dbReference>
<dbReference type="InterPro" id="IPR052585">
    <property type="entry name" value="Lipid_raft_assoc_Zn_ADH"/>
</dbReference>
<dbReference type="PANTHER" id="PTHR43482">
    <property type="entry name" value="PROTEIN AST1-RELATED"/>
    <property type="match status" value="1"/>
</dbReference>
<dbReference type="Gene3D" id="3.90.180.10">
    <property type="entry name" value="Medium-chain alcohol dehydrogenases, catalytic domain"/>
    <property type="match status" value="1"/>
</dbReference>
<dbReference type="SUPFAM" id="SSF50129">
    <property type="entry name" value="GroES-like"/>
    <property type="match status" value="1"/>
</dbReference>
<evidence type="ECO:0000313" key="2">
    <source>
        <dbReference type="EMBL" id="KAF4467411.1"/>
    </source>
</evidence>
<evidence type="ECO:0000313" key="3">
    <source>
        <dbReference type="Proteomes" id="UP000554235"/>
    </source>
</evidence>
<dbReference type="AlphaFoldDB" id="A0A8H4LEC8"/>
<feature type="domain" description="Enoyl reductase (ER)" evidence="1">
    <location>
        <begin position="9"/>
        <end position="313"/>
    </location>
</feature>
<dbReference type="Pfam" id="PF13602">
    <property type="entry name" value="ADH_zinc_N_2"/>
    <property type="match status" value="1"/>
</dbReference>
<evidence type="ECO:0000259" key="1">
    <source>
        <dbReference type="SMART" id="SM00829"/>
    </source>
</evidence>
<organism evidence="2 3">
    <name type="scientific">Fusarium albosuccineum</name>
    <dbReference type="NCBI Taxonomy" id="1237068"/>
    <lineage>
        <taxon>Eukaryota</taxon>
        <taxon>Fungi</taxon>
        <taxon>Dikarya</taxon>
        <taxon>Ascomycota</taxon>
        <taxon>Pezizomycotina</taxon>
        <taxon>Sordariomycetes</taxon>
        <taxon>Hypocreomycetidae</taxon>
        <taxon>Hypocreales</taxon>
        <taxon>Nectriaceae</taxon>
        <taxon>Fusarium</taxon>
        <taxon>Fusarium decemcellulare species complex</taxon>
    </lineage>
</organism>
<dbReference type="EMBL" id="JAADYS010000748">
    <property type="protein sequence ID" value="KAF4467411.1"/>
    <property type="molecule type" value="Genomic_DNA"/>
</dbReference>
<dbReference type="PANTHER" id="PTHR43482:SF4">
    <property type="entry name" value="ALCOHOL DEHYDROGENASE, PUTATIVE (AFU_ORTHOLOGUE AFUA_7G06260)-RELATED"/>
    <property type="match status" value="1"/>
</dbReference>
<dbReference type="InterPro" id="IPR020843">
    <property type="entry name" value="ER"/>
</dbReference>
<dbReference type="InterPro" id="IPR036291">
    <property type="entry name" value="NAD(P)-bd_dom_sf"/>
</dbReference>
<dbReference type="Proteomes" id="UP000554235">
    <property type="component" value="Unassembled WGS sequence"/>
</dbReference>
<comment type="caution">
    <text evidence="2">The sequence shown here is derived from an EMBL/GenBank/DDBJ whole genome shotgun (WGS) entry which is preliminary data.</text>
</comment>
<dbReference type="Pfam" id="PF08240">
    <property type="entry name" value="ADH_N"/>
    <property type="match status" value="1"/>
</dbReference>
<dbReference type="InterPro" id="IPR011032">
    <property type="entry name" value="GroES-like_sf"/>
</dbReference>
<dbReference type="OrthoDB" id="3509362at2759"/>